<comment type="caution">
    <text evidence="1">The sequence shown here is derived from an EMBL/GenBank/DDBJ whole genome shotgun (WGS) entry which is preliminary data.</text>
</comment>
<dbReference type="EMBL" id="JACVXB010000002">
    <property type="protein sequence ID" value="MBD0831811.1"/>
    <property type="molecule type" value="Genomic_DNA"/>
</dbReference>
<sequence>MLVKDHPFVEKITGSETNNLGTFYFLENVVIAEFKDGAIINIKNLEATDKAIKKYFGDKNFALICNRIAPYSIDLNDTAAFNENYKNLKADATVFYSNIGRNTWELESQFFNYPRKSCDNIEQAMTWVLNELKKHH</sequence>
<evidence type="ECO:0008006" key="3">
    <source>
        <dbReference type="Google" id="ProtNLM"/>
    </source>
</evidence>
<evidence type="ECO:0000313" key="1">
    <source>
        <dbReference type="EMBL" id="MBD0831811.1"/>
    </source>
</evidence>
<dbReference type="AlphaFoldDB" id="A0A8J6UG05"/>
<protein>
    <recommendedName>
        <fullName evidence="3">STAS/SEC14 domain-containing protein</fullName>
    </recommendedName>
</protein>
<reference evidence="1 2" key="1">
    <citation type="submission" date="2020-09" db="EMBL/GenBank/DDBJ databases">
        <title>TT11 complete genome.</title>
        <authorList>
            <person name="Wu Z."/>
        </authorList>
    </citation>
    <scope>NUCLEOTIDE SEQUENCE [LARGE SCALE GENOMIC DNA]</scope>
    <source>
        <strain evidence="1 2">TT11</strain>
    </source>
</reference>
<organism evidence="1 2">
    <name type="scientific">Aestuariibaculum sediminum</name>
    <dbReference type="NCBI Taxonomy" id="2770637"/>
    <lineage>
        <taxon>Bacteria</taxon>
        <taxon>Pseudomonadati</taxon>
        <taxon>Bacteroidota</taxon>
        <taxon>Flavobacteriia</taxon>
        <taxon>Flavobacteriales</taxon>
        <taxon>Flavobacteriaceae</taxon>
    </lineage>
</organism>
<gene>
    <name evidence="1" type="ORF">ICJ83_06675</name>
</gene>
<keyword evidence="2" id="KW-1185">Reference proteome</keyword>
<name>A0A8J6UG05_9FLAO</name>
<dbReference type="Proteomes" id="UP000600588">
    <property type="component" value="Unassembled WGS sequence"/>
</dbReference>
<accession>A0A8J6UG05</accession>
<evidence type="ECO:0000313" key="2">
    <source>
        <dbReference type="Proteomes" id="UP000600588"/>
    </source>
</evidence>
<dbReference type="RefSeq" id="WP_188229600.1">
    <property type="nucleotide sequence ID" value="NZ_JACVXB010000002.1"/>
</dbReference>
<proteinExistence type="predicted"/>